<evidence type="ECO:0000259" key="6">
    <source>
        <dbReference type="PROSITE" id="PS50850"/>
    </source>
</evidence>
<feature type="transmembrane region" description="Helical" evidence="5">
    <location>
        <begin position="226"/>
        <end position="245"/>
    </location>
</feature>
<name>A0AAV4HVL0_9GAST</name>
<feature type="transmembrane region" description="Helical" evidence="5">
    <location>
        <begin position="201"/>
        <end position="220"/>
    </location>
</feature>
<dbReference type="PANTHER" id="PTHR24064">
    <property type="entry name" value="SOLUTE CARRIER FAMILY 22 MEMBER"/>
    <property type="match status" value="1"/>
</dbReference>
<dbReference type="EMBL" id="BMAT01009231">
    <property type="protein sequence ID" value="GFS02249.1"/>
    <property type="molecule type" value="Genomic_DNA"/>
</dbReference>
<feature type="transmembrane region" description="Helical" evidence="5">
    <location>
        <begin position="311"/>
        <end position="333"/>
    </location>
</feature>
<dbReference type="PROSITE" id="PS00216">
    <property type="entry name" value="SUGAR_TRANSPORT_1"/>
    <property type="match status" value="1"/>
</dbReference>
<dbReference type="AlphaFoldDB" id="A0AAV4HVL0"/>
<feature type="transmembrane region" description="Helical" evidence="5">
    <location>
        <begin position="436"/>
        <end position="463"/>
    </location>
</feature>
<feature type="transmembrane region" description="Helical" evidence="5">
    <location>
        <begin position="376"/>
        <end position="396"/>
    </location>
</feature>
<evidence type="ECO:0000256" key="3">
    <source>
        <dbReference type="ARBA" id="ARBA00022989"/>
    </source>
</evidence>
<dbReference type="InterPro" id="IPR005829">
    <property type="entry name" value="Sugar_transporter_CS"/>
</dbReference>
<dbReference type="InterPro" id="IPR036259">
    <property type="entry name" value="MFS_trans_sf"/>
</dbReference>
<reference evidence="7 8" key="1">
    <citation type="journal article" date="2021" name="Elife">
        <title>Chloroplast acquisition without the gene transfer in kleptoplastic sea slugs, Plakobranchus ocellatus.</title>
        <authorList>
            <person name="Maeda T."/>
            <person name="Takahashi S."/>
            <person name="Yoshida T."/>
            <person name="Shimamura S."/>
            <person name="Takaki Y."/>
            <person name="Nagai Y."/>
            <person name="Toyoda A."/>
            <person name="Suzuki Y."/>
            <person name="Arimoto A."/>
            <person name="Ishii H."/>
            <person name="Satoh N."/>
            <person name="Nishiyama T."/>
            <person name="Hasebe M."/>
            <person name="Maruyama T."/>
            <person name="Minagawa J."/>
            <person name="Obokata J."/>
            <person name="Shigenobu S."/>
        </authorList>
    </citation>
    <scope>NUCLEOTIDE SEQUENCE [LARGE SCALE GENOMIC DNA]</scope>
</reference>
<evidence type="ECO:0000256" key="2">
    <source>
        <dbReference type="ARBA" id="ARBA00022692"/>
    </source>
</evidence>
<feature type="transmembrane region" description="Helical" evidence="5">
    <location>
        <begin position="345"/>
        <end position="364"/>
    </location>
</feature>
<evidence type="ECO:0000256" key="5">
    <source>
        <dbReference type="SAM" id="Phobius"/>
    </source>
</evidence>
<dbReference type="SUPFAM" id="SSF103473">
    <property type="entry name" value="MFS general substrate transporter"/>
    <property type="match status" value="1"/>
</dbReference>
<feature type="transmembrane region" description="Helical" evidence="5">
    <location>
        <begin position="111"/>
        <end position="131"/>
    </location>
</feature>
<dbReference type="InterPro" id="IPR005828">
    <property type="entry name" value="MFS_sugar_transport-like"/>
</dbReference>
<proteinExistence type="predicted"/>
<evidence type="ECO:0000313" key="7">
    <source>
        <dbReference type="EMBL" id="GFS02249.1"/>
    </source>
</evidence>
<feature type="transmembrane region" description="Helical" evidence="5">
    <location>
        <begin position="12"/>
        <end position="31"/>
    </location>
</feature>
<keyword evidence="4 5" id="KW-0472">Membrane</keyword>
<accession>A0AAV4HVL0</accession>
<organism evidence="7 8">
    <name type="scientific">Elysia marginata</name>
    <dbReference type="NCBI Taxonomy" id="1093978"/>
    <lineage>
        <taxon>Eukaryota</taxon>
        <taxon>Metazoa</taxon>
        <taxon>Spiralia</taxon>
        <taxon>Lophotrochozoa</taxon>
        <taxon>Mollusca</taxon>
        <taxon>Gastropoda</taxon>
        <taxon>Heterobranchia</taxon>
        <taxon>Euthyneura</taxon>
        <taxon>Panpulmonata</taxon>
        <taxon>Sacoglossa</taxon>
        <taxon>Placobranchoidea</taxon>
        <taxon>Plakobranchidae</taxon>
        <taxon>Elysia</taxon>
    </lineage>
</organism>
<comment type="subcellular location">
    <subcellularLocation>
        <location evidence="1">Membrane</location>
        <topology evidence="1">Multi-pass membrane protein</topology>
    </subcellularLocation>
</comment>
<evidence type="ECO:0000313" key="8">
    <source>
        <dbReference type="Proteomes" id="UP000762676"/>
    </source>
</evidence>
<keyword evidence="8" id="KW-1185">Reference proteome</keyword>
<dbReference type="Pfam" id="PF00083">
    <property type="entry name" value="Sugar_tr"/>
    <property type="match status" value="1"/>
</dbReference>
<feature type="transmembrane region" description="Helical" evidence="5">
    <location>
        <begin position="172"/>
        <end position="189"/>
    </location>
</feature>
<sequence>MAETIESIFDDIGGFGLAQCIVILLIFYPHIVASWGMMQMAFAAKIPSWFCTEIESHDSHPEQQLRHLYHDNQSDLAKTCSLNGSDCSSFRFAGSERTIINEWALVCTNKWIPSFMISIQMAGVLVGAVVAGQISERWGRRNSLVLASAWHTCANFVAFFAPNWQTFTACRFLIGSGIGGIYTISFPYTMEFIPLKRRGGFAIFPFWTFGVAIFVGAAYFLSHWRYLHLALALFSLPTSALLFLVPESVRWLTVEGRIDDAMSAVERMAHWNKKPVPPCTREVLEMIYLKRKNDSKAIKKYSYLDLFKQAYFVRCCLVQGFVWATISMISYGIIFGTHGLAGNLYLNILLTNSVEIPGLLPVLWMMDRIGRKGATVIVFSVIFITTIVALVINLTAPEYNSHATFWFAMINKLCVDNVWNVLQAWVSELFPTTTRALGYGVAMTSARIGGMLAPFFINLVWLFKLNCILKSRFFRTLNKLCRYK</sequence>
<dbReference type="PROSITE" id="PS50850">
    <property type="entry name" value="MFS"/>
    <property type="match status" value="1"/>
</dbReference>
<evidence type="ECO:0000256" key="1">
    <source>
        <dbReference type="ARBA" id="ARBA00004141"/>
    </source>
</evidence>
<comment type="caution">
    <text evidence="7">The sequence shown here is derived from an EMBL/GenBank/DDBJ whole genome shotgun (WGS) entry which is preliminary data.</text>
</comment>
<evidence type="ECO:0000256" key="4">
    <source>
        <dbReference type="ARBA" id="ARBA00023136"/>
    </source>
</evidence>
<dbReference type="InterPro" id="IPR020846">
    <property type="entry name" value="MFS_dom"/>
</dbReference>
<feature type="domain" description="Major facilitator superfamily (MFS) profile" evidence="6">
    <location>
        <begin position="22"/>
        <end position="484"/>
    </location>
</feature>
<keyword evidence="2 5" id="KW-0812">Transmembrane</keyword>
<keyword evidence="3 5" id="KW-1133">Transmembrane helix</keyword>
<dbReference type="GO" id="GO:0016020">
    <property type="term" value="C:membrane"/>
    <property type="evidence" value="ECO:0007669"/>
    <property type="project" value="UniProtKB-SubCell"/>
</dbReference>
<dbReference type="GO" id="GO:0022857">
    <property type="term" value="F:transmembrane transporter activity"/>
    <property type="evidence" value="ECO:0007669"/>
    <property type="project" value="InterPro"/>
</dbReference>
<dbReference type="Gene3D" id="1.20.1250.20">
    <property type="entry name" value="MFS general substrate transporter like domains"/>
    <property type="match status" value="1"/>
</dbReference>
<dbReference type="Proteomes" id="UP000762676">
    <property type="component" value="Unassembled WGS sequence"/>
</dbReference>
<gene>
    <name evidence="7" type="ORF">ElyMa_004602600</name>
</gene>
<protein>
    <submittedName>
        <fullName evidence="7">Solute carrier family 22 member 21</fullName>
    </submittedName>
</protein>